<reference evidence="2" key="1">
    <citation type="submission" date="2020-05" db="EMBL/GenBank/DDBJ databases">
        <title>WGS assembly of Panicum virgatum.</title>
        <authorList>
            <person name="Lovell J.T."/>
            <person name="Jenkins J."/>
            <person name="Shu S."/>
            <person name="Juenger T.E."/>
            <person name="Schmutz J."/>
        </authorList>
    </citation>
    <scope>NUCLEOTIDE SEQUENCE</scope>
    <source>
        <strain evidence="2">AP13</strain>
    </source>
</reference>
<feature type="compositionally biased region" description="Polar residues" evidence="1">
    <location>
        <begin position="72"/>
        <end position="87"/>
    </location>
</feature>
<organism evidence="2 3">
    <name type="scientific">Panicum virgatum</name>
    <name type="common">Blackwell switchgrass</name>
    <dbReference type="NCBI Taxonomy" id="38727"/>
    <lineage>
        <taxon>Eukaryota</taxon>
        <taxon>Viridiplantae</taxon>
        <taxon>Streptophyta</taxon>
        <taxon>Embryophyta</taxon>
        <taxon>Tracheophyta</taxon>
        <taxon>Spermatophyta</taxon>
        <taxon>Magnoliopsida</taxon>
        <taxon>Liliopsida</taxon>
        <taxon>Poales</taxon>
        <taxon>Poaceae</taxon>
        <taxon>PACMAD clade</taxon>
        <taxon>Panicoideae</taxon>
        <taxon>Panicodae</taxon>
        <taxon>Paniceae</taxon>
        <taxon>Panicinae</taxon>
        <taxon>Panicum</taxon>
        <taxon>Panicum sect. Hiantes</taxon>
    </lineage>
</organism>
<feature type="region of interest" description="Disordered" evidence="1">
    <location>
        <begin position="57"/>
        <end position="89"/>
    </location>
</feature>
<proteinExistence type="predicted"/>
<keyword evidence="3" id="KW-1185">Reference proteome</keyword>
<accession>A0A8T0PTY7</accession>
<dbReference type="EMBL" id="CM029050">
    <property type="protein sequence ID" value="KAG2564398.1"/>
    <property type="molecule type" value="Genomic_DNA"/>
</dbReference>
<name>A0A8T0PTY7_PANVG</name>
<dbReference type="AlphaFoldDB" id="A0A8T0PTY7"/>
<evidence type="ECO:0000256" key="1">
    <source>
        <dbReference type="SAM" id="MobiDB-lite"/>
    </source>
</evidence>
<gene>
    <name evidence="2" type="ORF">PVAP13_7NG086613</name>
</gene>
<protein>
    <submittedName>
        <fullName evidence="2">Uncharacterized protein</fullName>
    </submittedName>
</protein>
<evidence type="ECO:0000313" key="3">
    <source>
        <dbReference type="Proteomes" id="UP000823388"/>
    </source>
</evidence>
<feature type="compositionally biased region" description="Low complexity" evidence="1">
    <location>
        <begin position="57"/>
        <end position="66"/>
    </location>
</feature>
<evidence type="ECO:0000313" key="2">
    <source>
        <dbReference type="EMBL" id="KAG2564398.1"/>
    </source>
</evidence>
<comment type="caution">
    <text evidence="2">The sequence shown here is derived from an EMBL/GenBank/DDBJ whole genome shotgun (WGS) entry which is preliminary data.</text>
</comment>
<sequence>MEAACDSCGNVLSDVMKIYTDHAAARDIDSITRAAAGCSYCESNLFKILTISSQSQTSQQPLSTTSGGTGAPLSTMSGGSGAPLNSTADDKRMKWSSRWVNVVLESLSNFRDTTNRLPRAADYQEIFESSLPKEYLEGDRLRSKIGQLKRKCDKLHRRKKKLRGVELELYNLMISVWPH</sequence>
<dbReference type="Proteomes" id="UP000823388">
    <property type="component" value="Chromosome 7N"/>
</dbReference>